<organism evidence="3 4">
    <name type="scientific">Nitrosomonas eutropha</name>
    <dbReference type="NCBI Taxonomy" id="916"/>
    <lineage>
        <taxon>Bacteria</taxon>
        <taxon>Pseudomonadati</taxon>
        <taxon>Pseudomonadota</taxon>
        <taxon>Betaproteobacteria</taxon>
        <taxon>Nitrosomonadales</taxon>
        <taxon>Nitrosomonadaceae</taxon>
        <taxon>Nitrosomonas</taxon>
    </lineage>
</organism>
<dbReference type="InterPro" id="IPR048433">
    <property type="entry name" value="YNCE-like_beta-prop"/>
</dbReference>
<dbReference type="PANTHER" id="PTHR47197:SF3">
    <property type="entry name" value="DIHYDRO-HEME D1 DEHYDROGENASE"/>
    <property type="match status" value="1"/>
</dbReference>
<dbReference type="InterPro" id="IPR015943">
    <property type="entry name" value="WD40/YVTN_repeat-like_dom_sf"/>
</dbReference>
<dbReference type="PANTHER" id="PTHR47197">
    <property type="entry name" value="PROTEIN NIRF"/>
    <property type="match status" value="1"/>
</dbReference>
<dbReference type="SUPFAM" id="SSF51004">
    <property type="entry name" value="C-terminal (heme d1) domain of cytochrome cd1-nitrite reductase"/>
    <property type="match status" value="1"/>
</dbReference>
<dbReference type="Proteomes" id="UP000247780">
    <property type="component" value="Unassembled WGS sequence"/>
</dbReference>
<proteinExistence type="predicted"/>
<dbReference type="EMBL" id="QICQ01000011">
    <property type="protein sequence ID" value="PXV81592.1"/>
    <property type="molecule type" value="Genomic_DNA"/>
</dbReference>
<accession>A0ABX5MAL0</accession>
<comment type="caution">
    <text evidence="3">The sequence shown here is derived from an EMBL/GenBank/DDBJ whole genome shotgun (WGS) entry which is preliminary data.</text>
</comment>
<dbReference type="Pfam" id="PF21783">
    <property type="entry name" value="YNCE"/>
    <property type="match status" value="1"/>
</dbReference>
<name>A0ABX5MAL0_9PROT</name>
<evidence type="ECO:0000256" key="1">
    <source>
        <dbReference type="ARBA" id="ARBA00022729"/>
    </source>
</evidence>
<dbReference type="Gene3D" id="2.130.10.10">
    <property type="entry name" value="YVTN repeat-like/Quinoprotein amine dehydrogenase"/>
    <property type="match status" value="1"/>
</dbReference>
<reference evidence="3 4" key="1">
    <citation type="submission" date="2018-04" db="EMBL/GenBank/DDBJ databases">
        <title>Active sludge and wastewater microbial communities from Klosterneuburg, Austria.</title>
        <authorList>
            <person name="Wagner M."/>
        </authorList>
    </citation>
    <scope>NUCLEOTIDE SEQUENCE [LARGE SCALE GENOMIC DNA]</scope>
    <source>
        <strain evidence="3 4">Nm 57</strain>
    </source>
</reference>
<evidence type="ECO:0000259" key="2">
    <source>
        <dbReference type="Pfam" id="PF21783"/>
    </source>
</evidence>
<dbReference type="Gene3D" id="2.140.10.20">
    <property type="entry name" value="C-terminal (heme d1) domain of cytochrome cd1-nitrite reductase"/>
    <property type="match status" value="1"/>
</dbReference>
<feature type="domain" description="YNCE-like beta-propeller" evidence="2">
    <location>
        <begin position="71"/>
        <end position="161"/>
    </location>
</feature>
<evidence type="ECO:0000313" key="4">
    <source>
        <dbReference type="Proteomes" id="UP000247780"/>
    </source>
</evidence>
<dbReference type="InterPro" id="IPR051200">
    <property type="entry name" value="Host-pathogen_enzymatic-act"/>
</dbReference>
<dbReference type="InterPro" id="IPR011048">
    <property type="entry name" value="Haem_d1_sf"/>
</dbReference>
<dbReference type="RefSeq" id="WP_011634759.1">
    <property type="nucleotide sequence ID" value="NZ_FMTW01000019.1"/>
</dbReference>
<sequence length="336" mass="35738">MITLIIPFIFSLRQLYWIVFRCVTGLVFAALMINTADAVEPHSLFPTPVYVTLQTDGVVENLQTGTTWSVPGAHYHAVSSDGRHLLVSEAGSSNVYLLDTTSGKLLSTFDVGPIAQGVAVSPDNQQGLAVGAGDGTVTVIELATQKVGKVIPVGKAPHNVRFTPDGTRAYVTLQGSGSIAVLDMRTLEKTDEFSLPGIDQPHNLDLSDDGKTLWIRDFTGQVAAVDLLTQKILAVIPVGRGHAGIDAVTASQYVFTGATADPMVDVIDAITFKVVKRIDVGQGSHGVRASHDGRLIYVGVTNPSQVVVIDTQTLEVVKQLPTQGQSPFWLAVSSNP</sequence>
<protein>
    <submittedName>
        <fullName evidence="3">YVTN family beta-propeller protein</fullName>
    </submittedName>
</protein>
<dbReference type="Pfam" id="PF02239">
    <property type="entry name" value="Cytochrom_D1"/>
    <property type="match status" value="1"/>
</dbReference>
<gene>
    <name evidence="3" type="ORF">C8R14_11134</name>
</gene>
<keyword evidence="4" id="KW-1185">Reference proteome</keyword>
<keyword evidence="1" id="KW-0732">Signal</keyword>
<evidence type="ECO:0000313" key="3">
    <source>
        <dbReference type="EMBL" id="PXV81592.1"/>
    </source>
</evidence>
<dbReference type="InterPro" id="IPR003143">
    <property type="entry name" value="Cyt_cd1_C_sf"/>
</dbReference>